<dbReference type="Proteomes" id="UP000245368">
    <property type="component" value="Chromosome"/>
</dbReference>
<evidence type="ECO:0000259" key="1">
    <source>
        <dbReference type="PROSITE" id="PS50112"/>
    </source>
</evidence>
<dbReference type="SUPFAM" id="SSF55781">
    <property type="entry name" value="GAF domain-like"/>
    <property type="match status" value="1"/>
</dbReference>
<evidence type="ECO:0000313" key="2">
    <source>
        <dbReference type="EMBL" id="AWN23170.1"/>
    </source>
</evidence>
<dbReference type="SUPFAM" id="SSF55785">
    <property type="entry name" value="PYP-like sensor domain (PAS domain)"/>
    <property type="match status" value="2"/>
</dbReference>
<dbReference type="Gene3D" id="3.30.450.40">
    <property type="match status" value="1"/>
</dbReference>
<reference evidence="2 3" key="1">
    <citation type="submission" date="2018-05" db="EMBL/GenBank/DDBJ databases">
        <title>Complete Genome Sequence of Deinococcus sp. strain 17bor-2.</title>
        <authorList>
            <person name="Srinivasan S."/>
        </authorList>
    </citation>
    <scope>NUCLEOTIDE SEQUENCE [LARGE SCALE GENOMIC DNA]</scope>
    <source>
        <strain evidence="2 3">17bor-2</strain>
    </source>
</reference>
<dbReference type="EMBL" id="CP029494">
    <property type="protein sequence ID" value="AWN23170.1"/>
    <property type="molecule type" value="Genomic_DNA"/>
</dbReference>
<dbReference type="Pfam" id="PF13426">
    <property type="entry name" value="PAS_9"/>
    <property type="match status" value="1"/>
</dbReference>
<dbReference type="RefSeq" id="WP_109826776.1">
    <property type="nucleotide sequence ID" value="NZ_CP029494.1"/>
</dbReference>
<evidence type="ECO:0000313" key="3">
    <source>
        <dbReference type="Proteomes" id="UP000245368"/>
    </source>
</evidence>
<sequence>MSKTQGSMPPAHGFAVRPIPDSGLELLKKIAEYATEPALLQDGCCVVYVNPALTQMLGYAPDALLGSPVGDLLHPQDASRLSEVLAPPRPGEAAQLPPFHLRHADGSWVQFGGQVTALPTAAGGGLRLAQLRPVQRQRDTHREALREITRTLAGISDVPGSVEAVLNTGLQVMHADAGSLYLLSPDGEGLEMIGQAGYKVQAVDGWQRLALTLVTPISQAARQRGAVFLSDAEFQQAYPAIHAAHSSSFSSAAVLPLLIGERLLGTLSLSFNHDRLFTEAEQEFLQIVADLCASALDRALLYQEKLRQQSWDRLVNQHSSDIVTIIDDQGVIHYESGSVQSILGYAPSDLIGQSVCDLIHPDEPRPAARPSRSWRPPA</sequence>
<dbReference type="GO" id="GO:0006355">
    <property type="term" value="P:regulation of DNA-templated transcription"/>
    <property type="evidence" value="ECO:0007669"/>
    <property type="project" value="InterPro"/>
</dbReference>
<organism evidence="2 3">
    <name type="scientific">Deinococcus irradiatisoli</name>
    <dbReference type="NCBI Taxonomy" id="2202254"/>
    <lineage>
        <taxon>Bacteria</taxon>
        <taxon>Thermotogati</taxon>
        <taxon>Deinococcota</taxon>
        <taxon>Deinococci</taxon>
        <taxon>Deinococcales</taxon>
        <taxon>Deinococcaceae</taxon>
        <taxon>Deinococcus</taxon>
    </lineage>
</organism>
<proteinExistence type="predicted"/>
<gene>
    <name evidence="2" type="ORF">DKM44_07975</name>
</gene>
<dbReference type="Pfam" id="PF00989">
    <property type="entry name" value="PAS"/>
    <property type="match status" value="1"/>
</dbReference>
<dbReference type="InterPro" id="IPR003018">
    <property type="entry name" value="GAF"/>
</dbReference>
<dbReference type="SMART" id="SM00065">
    <property type="entry name" value="GAF"/>
    <property type="match status" value="1"/>
</dbReference>
<dbReference type="NCBIfam" id="TIGR00229">
    <property type="entry name" value="sensory_box"/>
    <property type="match status" value="2"/>
</dbReference>
<dbReference type="InterPro" id="IPR029016">
    <property type="entry name" value="GAF-like_dom_sf"/>
</dbReference>
<dbReference type="KEGG" id="dez:DKM44_07975"/>
<dbReference type="Pfam" id="PF13185">
    <property type="entry name" value="GAF_2"/>
    <property type="match status" value="1"/>
</dbReference>
<dbReference type="InterPro" id="IPR013767">
    <property type="entry name" value="PAS_fold"/>
</dbReference>
<feature type="domain" description="PAS" evidence="1">
    <location>
        <begin position="42"/>
        <end position="85"/>
    </location>
</feature>
<dbReference type="CDD" id="cd00130">
    <property type="entry name" value="PAS"/>
    <property type="match status" value="2"/>
</dbReference>
<dbReference type="InterPro" id="IPR000014">
    <property type="entry name" value="PAS"/>
</dbReference>
<protein>
    <recommendedName>
        <fullName evidence="1">PAS domain-containing protein</fullName>
    </recommendedName>
</protein>
<accession>A0A2Z3JIG4</accession>
<dbReference type="OrthoDB" id="9798833at2"/>
<dbReference type="InterPro" id="IPR035965">
    <property type="entry name" value="PAS-like_dom_sf"/>
</dbReference>
<dbReference type="Gene3D" id="3.30.450.20">
    <property type="entry name" value="PAS domain"/>
    <property type="match status" value="2"/>
</dbReference>
<dbReference type="PROSITE" id="PS50112">
    <property type="entry name" value="PAS"/>
    <property type="match status" value="2"/>
</dbReference>
<feature type="domain" description="PAS" evidence="1">
    <location>
        <begin position="307"/>
        <end position="363"/>
    </location>
</feature>
<name>A0A2Z3JIG4_9DEIO</name>
<dbReference type="AlphaFoldDB" id="A0A2Z3JIG4"/>
<dbReference type="SMART" id="SM00091">
    <property type="entry name" value="PAS"/>
    <property type="match status" value="2"/>
</dbReference>
<keyword evidence="3" id="KW-1185">Reference proteome</keyword>